<keyword evidence="2" id="KW-0812">Transmembrane</keyword>
<dbReference type="Gene3D" id="1.10.260.40">
    <property type="entry name" value="lambda repressor-like DNA-binding domains"/>
    <property type="match status" value="1"/>
</dbReference>
<evidence type="ECO:0000313" key="4">
    <source>
        <dbReference type="EMBL" id="MBE6832399.1"/>
    </source>
</evidence>
<evidence type="ECO:0000256" key="2">
    <source>
        <dbReference type="SAM" id="Phobius"/>
    </source>
</evidence>
<dbReference type="RefSeq" id="WP_326839865.1">
    <property type="nucleotide sequence ID" value="NZ_JBKWRC010000001.1"/>
</dbReference>
<sequence length="256" mass="29490">MTYEVKPEKFGAFFCLLRKQKGFTQRELAEQIGISDKAVSKWERGLSMPDITLLIPLADLLGVTTTELLSGQYIQEPDRLNIQEVEQLVTGAIGLSAGERQQQRDRRKRRGAFYLLCLFLSATEILLLSLWGYSARVLWENLFLVEFLCLFFGGWLQLLVKDTLPAYYDEHKIHTYSDGFFRMNLAGIRISNRNWPHILRAGRLWTFFVPILFPVLFVFIQQIFSPEVWSGGKLYFTLLAVLGLFLPILITAKANE</sequence>
<dbReference type="EMBL" id="SVNY01000001">
    <property type="protein sequence ID" value="MBE6832399.1"/>
    <property type="molecule type" value="Genomic_DNA"/>
</dbReference>
<dbReference type="PANTHER" id="PTHR46558">
    <property type="entry name" value="TRACRIPTIONAL REGULATORY PROTEIN-RELATED-RELATED"/>
    <property type="match status" value="1"/>
</dbReference>
<dbReference type="SUPFAM" id="SSF47413">
    <property type="entry name" value="lambda repressor-like DNA-binding domains"/>
    <property type="match status" value="1"/>
</dbReference>
<keyword evidence="2" id="KW-1133">Transmembrane helix</keyword>
<dbReference type="SMART" id="SM00530">
    <property type="entry name" value="HTH_XRE"/>
    <property type="match status" value="1"/>
</dbReference>
<dbReference type="Pfam" id="PF01381">
    <property type="entry name" value="HTH_3"/>
    <property type="match status" value="1"/>
</dbReference>
<dbReference type="Proteomes" id="UP000754750">
    <property type="component" value="Unassembled WGS sequence"/>
</dbReference>
<keyword evidence="2" id="KW-0472">Membrane</keyword>
<evidence type="ECO:0000256" key="1">
    <source>
        <dbReference type="ARBA" id="ARBA00023125"/>
    </source>
</evidence>
<organism evidence="4 5">
    <name type="scientific">Faecalispora sporosphaeroides</name>
    <dbReference type="NCBI Taxonomy" id="1549"/>
    <lineage>
        <taxon>Bacteria</taxon>
        <taxon>Bacillati</taxon>
        <taxon>Bacillota</taxon>
        <taxon>Clostridia</taxon>
        <taxon>Eubacteriales</taxon>
        <taxon>Oscillospiraceae</taxon>
        <taxon>Faecalispora</taxon>
    </lineage>
</organism>
<dbReference type="InterPro" id="IPR010982">
    <property type="entry name" value="Lambda_DNA-bd_dom_sf"/>
</dbReference>
<keyword evidence="1" id="KW-0238">DNA-binding</keyword>
<dbReference type="AlphaFoldDB" id="A0A928KQQ7"/>
<evidence type="ECO:0000313" key="5">
    <source>
        <dbReference type="Proteomes" id="UP000754750"/>
    </source>
</evidence>
<dbReference type="CDD" id="cd00093">
    <property type="entry name" value="HTH_XRE"/>
    <property type="match status" value="1"/>
</dbReference>
<feature type="transmembrane region" description="Helical" evidence="2">
    <location>
        <begin position="112"/>
        <end position="133"/>
    </location>
</feature>
<name>A0A928KQQ7_9FIRM</name>
<gene>
    <name evidence="4" type="ORF">E7512_02240</name>
</gene>
<dbReference type="GO" id="GO:0003677">
    <property type="term" value="F:DNA binding"/>
    <property type="evidence" value="ECO:0007669"/>
    <property type="project" value="UniProtKB-KW"/>
</dbReference>
<proteinExistence type="predicted"/>
<feature type="transmembrane region" description="Helical" evidence="2">
    <location>
        <begin position="235"/>
        <end position="252"/>
    </location>
</feature>
<protein>
    <submittedName>
        <fullName evidence="4">Helix-turn-helix transcriptional regulator</fullName>
    </submittedName>
</protein>
<comment type="caution">
    <text evidence="4">The sequence shown here is derived from an EMBL/GenBank/DDBJ whole genome shotgun (WGS) entry which is preliminary data.</text>
</comment>
<feature type="transmembrane region" description="Helical" evidence="2">
    <location>
        <begin position="204"/>
        <end position="223"/>
    </location>
</feature>
<accession>A0A928KQQ7</accession>
<reference evidence="4" key="1">
    <citation type="submission" date="2019-04" db="EMBL/GenBank/DDBJ databases">
        <title>Evolution of Biomass-Degrading Anaerobic Consortia Revealed by Metagenomics.</title>
        <authorList>
            <person name="Peng X."/>
        </authorList>
    </citation>
    <scope>NUCLEOTIDE SEQUENCE</scope>
    <source>
        <strain evidence="4">SIG551</strain>
    </source>
</reference>
<feature type="transmembrane region" description="Helical" evidence="2">
    <location>
        <begin position="139"/>
        <end position="160"/>
    </location>
</feature>
<dbReference type="PANTHER" id="PTHR46558:SF11">
    <property type="entry name" value="HTH-TYPE TRANSCRIPTIONAL REGULATOR XRE"/>
    <property type="match status" value="1"/>
</dbReference>
<feature type="domain" description="HTH cro/C1-type" evidence="3">
    <location>
        <begin position="17"/>
        <end position="68"/>
    </location>
</feature>
<dbReference type="PROSITE" id="PS50943">
    <property type="entry name" value="HTH_CROC1"/>
    <property type="match status" value="1"/>
</dbReference>
<evidence type="ECO:0000259" key="3">
    <source>
        <dbReference type="PROSITE" id="PS50943"/>
    </source>
</evidence>
<dbReference type="InterPro" id="IPR001387">
    <property type="entry name" value="Cro/C1-type_HTH"/>
</dbReference>